<dbReference type="GeneID" id="66879370"/>
<name>A0A085U8L1_YERRU</name>
<evidence type="ECO:0000256" key="1">
    <source>
        <dbReference type="ARBA" id="ARBA00004442"/>
    </source>
</evidence>
<dbReference type="InterPro" id="IPR010583">
    <property type="entry name" value="MipA"/>
</dbReference>
<proteinExistence type="inferred from homology"/>
<dbReference type="PATRIC" id="fig|29486.44.peg.1318"/>
<dbReference type="EMBL" id="LN681231">
    <property type="protein sequence ID" value="CEK27425.1"/>
    <property type="molecule type" value="Genomic_DNA"/>
</dbReference>
<keyword evidence="3 6" id="KW-0732">Signal</keyword>
<dbReference type="OrthoDB" id="8562138at2"/>
<gene>
    <name evidence="8" type="primary">mipA</name>
    <name evidence="7" type="ORF">CSF007_8355</name>
    <name evidence="8" type="ORF">NCTC10476_00468</name>
</gene>
<dbReference type="Proteomes" id="UP000255169">
    <property type="component" value="Unassembled WGS sequence"/>
</dbReference>
<evidence type="ECO:0000256" key="3">
    <source>
        <dbReference type="ARBA" id="ARBA00022729"/>
    </source>
</evidence>
<dbReference type="STRING" id="29486.UGYR_01195"/>
<evidence type="ECO:0000256" key="5">
    <source>
        <dbReference type="ARBA" id="ARBA00023237"/>
    </source>
</evidence>
<feature type="signal peptide" evidence="6">
    <location>
        <begin position="1"/>
        <end position="24"/>
    </location>
</feature>
<comment type="similarity">
    <text evidence="2">Belongs to the MipA/OmpV family.</text>
</comment>
<keyword evidence="4" id="KW-0472">Membrane</keyword>
<protein>
    <submittedName>
        <fullName evidence="7">MltA-interacting protein</fullName>
    </submittedName>
    <submittedName>
        <fullName evidence="8">Scaffolding protein for murein synthesizing machinery</fullName>
    </submittedName>
</protein>
<dbReference type="AlphaFoldDB" id="A0A085U8L1"/>
<evidence type="ECO:0000256" key="2">
    <source>
        <dbReference type="ARBA" id="ARBA00005722"/>
    </source>
</evidence>
<dbReference type="GO" id="GO:0009252">
    <property type="term" value="P:peptidoglycan biosynthetic process"/>
    <property type="evidence" value="ECO:0007669"/>
    <property type="project" value="TreeGrafter"/>
</dbReference>
<organism evidence="7">
    <name type="scientific">Yersinia ruckeri</name>
    <dbReference type="NCBI Taxonomy" id="29486"/>
    <lineage>
        <taxon>Bacteria</taxon>
        <taxon>Pseudomonadati</taxon>
        <taxon>Pseudomonadota</taxon>
        <taxon>Gammaproteobacteria</taxon>
        <taxon>Enterobacterales</taxon>
        <taxon>Yersiniaceae</taxon>
        <taxon>Yersinia</taxon>
    </lineage>
</organism>
<reference evidence="7" key="1">
    <citation type="journal article" date="2015" name="Genome Announc.">
        <title>Complete Genome Sequence of Yersinia ruckeri Strain CSF007-82, Etiologic Agent of Red Mouth Disease in Salmonid Fish.</title>
        <authorList>
            <person name="Nelson M.C."/>
            <person name="LaPatra S.E."/>
            <person name="Welch T.J."/>
            <person name="Graf J."/>
        </authorList>
    </citation>
    <scope>NUCLEOTIDE SEQUENCE</scope>
    <source>
        <strain evidence="7">CSF007-82</strain>
    </source>
</reference>
<keyword evidence="9" id="KW-1185">Reference proteome</keyword>
<accession>A0A085U8L1</accession>
<evidence type="ECO:0000313" key="7">
    <source>
        <dbReference type="EMBL" id="CEK27425.1"/>
    </source>
</evidence>
<dbReference type="PANTHER" id="PTHR38776:SF1">
    <property type="entry name" value="MLTA-INTERACTING PROTEIN-RELATED"/>
    <property type="match status" value="1"/>
</dbReference>
<dbReference type="KEGG" id="yrb:UGYR_01195"/>
<dbReference type="RefSeq" id="WP_004719859.1">
    <property type="nucleotide sequence ID" value="NZ_CABIHR010000031.1"/>
</dbReference>
<feature type="chain" id="PRO_5015029257" evidence="6">
    <location>
        <begin position="25"/>
        <end position="249"/>
    </location>
</feature>
<reference evidence="8 9" key="2">
    <citation type="submission" date="2018-06" db="EMBL/GenBank/DDBJ databases">
        <authorList>
            <consortium name="Pathogen Informatics"/>
            <person name="Doyle S."/>
        </authorList>
    </citation>
    <scope>NUCLEOTIDE SEQUENCE [LARGE SCALE GENOMIC DNA]</scope>
    <source>
        <strain evidence="8 9">NCTC10476</strain>
    </source>
</reference>
<keyword evidence="5" id="KW-0998">Cell outer membrane</keyword>
<dbReference type="Pfam" id="PF06629">
    <property type="entry name" value="MipA"/>
    <property type="match status" value="1"/>
</dbReference>
<dbReference type="eggNOG" id="COG3713">
    <property type="taxonomic scope" value="Bacteria"/>
</dbReference>
<dbReference type="GO" id="GO:0009279">
    <property type="term" value="C:cell outer membrane"/>
    <property type="evidence" value="ECO:0007669"/>
    <property type="project" value="UniProtKB-SubCell"/>
</dbReference>
<evidence type="ECO:0000313" key="8">
    <source>
        <dbReference type="EMBL" id="SUP99240.1"/>
    </source>
</evidence>
<dbReference type="EMBL" id="UHJG01000001">
    <property type="protein sequence ID" value="SUP99240.1"/>
    <property type="molecule type" value="Genomic_DNA"/>
</dbReference>
<evidence type="ECO:0000313" key="9">
    <source>
        <dbReference type="Proteomes" id="UP000255169"/>
    </source>
</evidence>
<dbReference type="PANTHER" id="PTHR38776">
    <property type="entry name" value="MLTA-INTERACTING PROTEIN-RELATED"/>
    <property type="match status" value="1"/>
</dbReference>
<evidence type="ECO:0000256" key="6">
    <source>
        <dbReference type="SAM" id="SignalP"/>
    </source>
</evidence>
<comment type="subcellular location">
    <subcellularLocation>
        <location evidence="1">Cell outer membrane</location>
    </subcellularLocation>
</comment>
<sequence>MKTFKLKTLAAIAIAISSVSAAHAGTWSLGASALVSPEPYRGKQDRVYPVPVINYEGDNFYFRTLATGYYLWKDDSNRLSLDAYFLPLNFKPGDSDDWRMKQLDKRRSTLMAGASYAHTADWGIIRTSISGDTLDNSNGLIADLTYLYRFQLGDWRLTPGVGAAWNSKNQNKYYYGVTASESARSTLNTYEPGDSWSPYFELSANYQINASWNAFFMGRYIHLADEVKNSPMVDKSYTGLVWTGVTYTF</sequence>
<evidence type="ECO:0000256" key="4">
    <source>
        <dbReference type="ARBA" id="ARBA00023136"/>
    </source>
</evidence>